<keyword evidence="7 9" id="KW-1133">Transmembrane helix</keyword>
<comment type="pathway">
    <text evidence="9">Protein modification; lipoprotein biosynthesis (signal peptide cleavage).</text>
</comment>
<comment type="subcellular location">
    <subcellularLocation>
        <location evidence="9">Cell membrane</location>
        <topology evidence="9">Multi-pass membrane protein</topology>
    </subcellularLocation>
</comment>
<evidence type="ECO:0000256" key="6">
    <source>
        <dbReference type="ARBA" id="ARBA00022801"/>
    </source>
</evidence>
<evidence type="ECO:0000256" key="11">
    <source>
        <dbReference type="RuleBase" id="RU004181"/>
    </source>
</evidence>
<keyword evidence="5 9" id="KW-0064">Aspartyl protease</keyword>
<dbReference type="PRINTS" id="PR00781">
    <property type="entry name" value="LIPOSIGPTASE"/>
</dbReference>
<evidence type="ECO:0000256" key="8">
    <source>
        <dbReference type="ARBA" id="ARBA00023136"/>
    </source>
</evidence>
<dbReference type="RefSeq" id="WP_341416860.1">
    <property type="nucleotide sequence ID" value="NZ_JBBPCC010000011.1"/>
</dbReference>
<comment type="similarity">
    <text evidence="1 9 11">Belongs to the peptidase A8 family.</text>
</comment>
<dbReference type="Proteomes" id="UP001469365">
    <property type="component" value="Unassembled WGS sequence"/>
</dbReference>
<evidence type="ECO:0000256" key="10">
    <source>
        <dbReference type="RuleBase" id="RU000594"/>
    </source>
</evidence>
<feature type="transmembrane region" description="Helical" evidence="9">
    <location>
        <begin position="7"/>
        <end position="25"/>
    </location>
</feature>
<feature type="transmembrane region" description="Helical" evidence="9">
    <location>
        <begin position="130"/>
        <end position="153"/>
    </location>
</feature>
<keyword evidence="3 9" id="KW-0645">Protease</keyword>
<name>A0ABU9DLL2_9BACL</name>
<evidence type="ECO:0000313" key="12">
    <source>
        <dbReference type="EMBL" id="MEK8129745.1"/>
    </source>
</evidence>
<dbReference type="PROSITE" id="PS00855">
    <property type="entry name" value="SPASE_II"/>
    <property type="match status" value="1"/>
</dbReference>
<keyword evidence="13" id="KW-1185">Reference proteome</keyword>
<accession>A0ABU9DLL2</accession>
<dbReference type="PANTHER" id="PTHR33695:SF1">
    <property type="entry name" value="LIPOPROTEIN SIGNAL PEPTIDASE"/>
    <property type="match status" value="1"/>
</dbReference>
<dbReference type="EMBL" id="JBBPCC010000011">
    <property type="protein sequence ID" value="MEK8129745.1"/>
    <property type="molecule type" value="Genomic_DNA"/>
</dbReference>
<evidence type="ECO:0000313" key="13">
    <source>
        <dbReference type="Proteomes" id="UP001469365"/>
    </source>
</evidence>
<comment type="function">
    <text evidence="9 10">This protein specifically catalyzes the removal of signal peptides from prolipoproteins.</text>
</comment>
<dbReference type="Pfam" id="PF01252">
    <property type="entry name" value="Peptidase_A8"/>
    <property type="match status" value="1"/>
</dbReference>
<comment type="caution">
    <text evidence="12">The sequence shown here is derived from an EMBL/GenBank/DDBJ whole genome shotgun (WGS) entry which is preliminary data.</text>
</comment>
<organism evidence="12 13">
    <name type="scientific">Paenibacillus filicis</name>
    <dbReference type="NCBI Taxonomy" id="669464"/>
    <lineage>
        <taxon>Bacteria</taxon>
        <taxon>Bacillati</taxon>
        <taxon>Bacillota</taxon>
        <taxon>Bacilli</taxon>
        <taxon>Bacillales</taxon>
        <taxon>Paenibacillaceae</taxon>
        <taxon>Paenibacillus</taxon>
    </lineage>
</organism>
<keyword evidence="6 9" id="KW-0378">Hydrolase</keyword>
<keyword evidence="4 9" id="KW-0812">Transmembrane</keyword>
<keyword evidence="2 9" id="KW-1003">Cell membrane</keyword>
<evidence type="ECO:0000256" key="9">
    <source>
        <dbReference type="HAMAP-Rule" id="MF_00161"/>
    </source>
</evidence>
<proteinExistence type="inferred from homology"/>
<evidence type="ECO:0000256" key="2">
    <source>
        <dbReference type="ARBA" id="ARBA00022475"/>
    </source>
</evidence>
<dbReference type="GO" id="GO:0004190">
    <property type="term" value="F:aspartic-type endopeptidase activity"/>
    <property type="evidence" value="ECO:0007669"/>
    <property type="project" value="UniProtKB-EC"/>
</dbReference>
<reference evidence="12 13" key="1">
    <citation type="submission" date="2024-04" db="EMBL/GenBank/DDBJ databases">
        <title>draft genome sequnece of Paenibacillus filicis.</title>
        <authorList>
            <person name="Kim D.-U."/>
        </authorList>
    </citation>
    <scope>NUCLEOTIDE SEQUENCE [LARGE SCALE GENOMIC DNA]</scope>
    <source>
        <strain evidence="12 13">KACC14197</strain>
    </source>
</reference>
<evidence type="ECO:0000256" key="1">
    <source>
        <dbReference type="ARBA" id="ARBA00006139"/>
    </source>
</evidence>
<dbReference type="PANTHER" id="PTHR33695">
    <property type="entry name" value="LIPOPROTEIN SIGNAL PEPTIDASE"/>
    <property type="match status" value="1"/>
</dbReference>
<protein>
    <recommendedName>
        <fullName evidence="9">Lipoprotein signal peptidase</fullName>
        <ecNumber evidence="9">3.4.23.36</ecNumber>
    </recommendedName>
    <alternativeName>
        <fullName evidence="9">Prolipoprotein signal peptidase</fullName>
    </alternativeName>
    <alternativeName>
        <fullName evidence="9">Signal peptidase II</fullName>
        <shortName evidence="9">SPase II</shortName>
    </alternativeName>
</protein>
<feature type="transmembrane region" description="Helical" evidence="9">
    <location>
        <begin position="90"/>
        <end position="110"/>
    </location>
</feature>
<feature type="active site" evidence="9">
    <location>
        <position position="141"/>
    </location>
</feature>
<gene>
    <name evidence="9 12" type="primary">lspA</name>
    <name evidence="12" type="ORF">WMW72_17705</name>
</gene>
<dbReference type="EC" id="3.4.23.36" evidence="9"/>
<evidence type="ECO:0000256" key="3">
    <source>
        <dbReference type="ARBA" id="ARBA00022670"/>
    </source>
</evidence>
<dbReference type="InterPro" id="IPR001872">
    <property type="entry name" value="Peptidase_A8"/>
</dbReference>
<dbReference type="HAMAP" id="MF_00161">
    <property type="entry name" value="LspA"/>
    <property type="match status" value="1"/>
</dbReference>
<dbReference type="NCBIfam" id="TIGR00077">
    <property type="entry name" value="lspA"/>
    <property type="match status" value="1"/>
</dbReference>
<evidence type="ECO:0000256" key="5">
    <source>
        <dbReference type="ARBA" id="ARBA00022750"/>
    </source>
</evidence>
<comment type="catalytic activity">
    <reaction evidence="9 10">
        <text>Release of signal peptides from bacterial membrane prolipoproteins. Hydrolyzes -Xaa-Yaa-Zaa-|-(S,diacylglyceryl)Cys-, in which Xaa is hydrophobic (preferably Leu), and Yaa (Ala or Ser) and Zaa (Gly or Ala) have small, neutral side chains.</text>
        <dbReference type="EC" id="3.4.23.36"/>
    </reaction>
</comment>
<evidence type="ECO:0000256" key="7">
    <source>
        <dbReference type="ARBA" id="ARBA00022989"/>
    </source>
</evidence>
<evidence type="ECO:0000256" key="4">
    <source>
        <dbReference type="ARBA" id="ARBA00022692"/>
    </source>
</evidence>
<sequence>MKFLKYYIIAFVVLVLDQVTKWVIVNRLMLNESRSVIGEFFQITSHRNKGAAFGILQNQRWFFIVITIAVVVGIVWYLKKTIDEGKRLLPLALGLLLGGAVGNFVDRALFGEVVDFLQFNFEFNFLNPPVYYTFPIFNLADSAIVVGVALIFLDALISWRREAKENAKSSNQEGGDVQP</sequence>
<feature type="transmembrane region" description="Helical" evidence="9">
    <location>
        <begin position="61"/>
        <end position="78"/>
    </location>
</feature>
<feature type="active site" evidence="9">
    <location>
        <position position="115"/>
    </location>
</feature>
<keyword evidence="8 9" id="KW-0472">Membrane</keyword>